<proteinExistence type="predicted"/>
<comment type="caution">
    <text evidence="2">The sequence shown here is derived from an EMBL/GenBank/DDBJ whole genome shotgun (WGS) entry which is preliminary data.</text>
</comment>
<protein>
    <recommendedName>
        <fullName evidence="4">ABC transporter permease</fullName>
    </recommendedName>
</protein>
<feature type="transmembrane region" description="Helical" evidence="1">
    <location>
        <begin position="25"/>
        <end position="46"/>
    </location>
</feature>
<feature type="transmembrane region" description="Helical" evidence="1">
    <location>
        <begin position="98"/>
        <end position="124"/>
    </location>
</feature>
<feature type="transmembrane region" description="Helical" evidence="1">
    <location>
        <begin position="214"/>
        <end position="234"/>
    </location>
</feature>
<organism evidence="2 3">
    <name type="scientific">Parabacteroides hominis</name>
    <dbReference type="NCBI Taxonomy" id="2763057"/>
    <lineage>
        <taxon>Bacteria</taxon>
        <taxon>Pseudomonadati</taxon>
        <taxon>Bacteroidota</taxon>
        <taxon>Bacteroidia</taxon>
        <taxon>Bacteroidales</taxon>
        <taxon>Tannerellaceae</taxon>
        <taxon>Parabacteroides</taxon>
    </lineage>
</organism>
<keyword evidence="1" id="KW-0472">Membrane</keyword>
<keyword evidence="1" id="KW-0812">Transmembrane</keyword>
<reference evidence="2 3" key="1">
    <citation type="submission" date="2020-08" db="EMBL/GenBank/DDBJ databases">
        <title>Genome public.</title>
        <authorList>
            <person name="Liu C."/>
            <person name="Sun Q."/>
        </authorList>
    </citation>
    <scope>NUCLEOTIDE SEQUENCE [LARGE SCALE GENOMIC DNA]</scope>
    <source>
        <strain evidence="2 3">NSJ-79</strain>
    </source>
</reference>
<keyword evidence="1" id="KW-1133">Transmembrane helix</keyword>
<dbReference type="RefSeq" id="WP_186930617.1">
    <property type="nucleotide sequence ID" value="NZ_JACOOJ010000028.1"/>
</dbReference>
<keyword evidence="3" id="KW-1185">Reference proteome</keyword>
<sequence>MNDKISLQRIKLLLRADWIEHRTQVSFVIGSFLAAFIVFFLITLQGDATTKEFIRKQYFFYGLGLFGSFIYYCRYIGAKVHEPKGLFLTLPANTMEKFSAFLLEGFILIAVFHLLLWPALYVISLTVPGYSVISFFDIMRTFKISLPIIAFLSSLVFLSYITFRKHAFPAVILAYTLLLGGTIFMIKKIVIEALGSQQGVFTEMTPMYYTVNFLVRYHVIAFVAATLGILYIAYLKLKEKELR</sequence>
<evidence type="ECO:0000313" key="3">
    <source>
        <dbReference type="Proteomes" id="UP000651475"/>
    </source>
</evidence>
<dbReference type="Proteomes" id="UP000651475">
    <property type="component" value="Unassembled WGS sequence"/>
</dbReference>
<dbReference type="EMBL" id="JACOOJ010000028">
    <property type="protein sequence ID" value="MBC5633954.1"/>
    <property type="molecule type" value="Genomic_DNA"/>
</dbReference>
<feature type="transmembrane region" description="Helical" evidence="1">
    <location>
        <begin position="144"/>
        <end position="163"/>
    </location>
</feature>
<evidence type="ECO:0000256" key="1">
    <source>
        <dbReference type="SAM" id="Phobius"/>
    </source>
</evidence>
<accession>A0ABR7DR96</accession>
<feature type="transmembrane region" description="Helical" evidence="1">
    <location>
        <begin position="170"/>
        <end position="194"/>
    </location>
</feature>
<evidence type="ECO:0000313" key="2">
    <source>
        <dbReference type="EMBL" id="MBC5633954.1"/>
    </source>
</evidence>
<name>A0ABR7DR96_9BACT</name>
<evidence type="ECO:0008006" key="4">
    <source>
        <dbReference type="Google" id="ProtNLM"/>
    </source>
</evidence>
<gene>
    <name evidence="2" type="ORF">H8S65_14440</name>
</gene>
<feature type="transmembrane region" description="Helical" evidence="1">
    <location>
        <begin position="58"/>
        <end position="77"/>
    </location>
</feature>